<dbReference type="Pfam" id="PF13883">
    <property type="entry name" value="CREG_beta-barrel"/>
    <property type="match status" value="1"/>
</dbReference>
<evidence type="ECO:0000259" key="2">
    <source>
        <dbReference type="Pfam" id="PF13883"/>
    </source>
</evidence>
<dbReference type="Gene3D" id="3.20.180.10">
    <property type="entry name" value="PNP-oxidase-like"/>
    <property type="match status" value="1"/>
</dbReference>
<evidence type="ECO:0000256" key="1">
    <source>
        <dbReference type="SAM" id="MobiDB-lite"/>
    </source>
</evidence>
<sequence length="357" mass="38375">MSGGAHCLASAQCQLATPCHQFRNRGRAFPRPMPRLQVTRCSKEENSKPAASRSKSSPPSSGGSPPSSLAFPSNNLSPDGNRSLSSSGLQRTSLSGGVQNATLRCDLPSPAVAVRNLVEQAQHAHLCTLMSAMHHRRAGYPFGTVVEFAADGAGHPLFSLSPLAIHTRNIREDARCSLVLQLPGWTGLANARVTIFGDVYPLPSDMQEAAREIFHQKHASHAGDPAKKSSRWLSGNAQYFRMHHLRDIYFVGGFGTVQWVDAGEYAAATPDAIVLHGPTAVLRVLNERFAGALRGLFGARGGGVDDAVVISIDKLGADVRVRRAGQHAVERLVFDQEVVTLEDAIDIMQRLTAHVEA</sequence>
<feature type="compositionally biased region" description="Low complexity" evidence="1">
    <location>
        <begin position="48"/>
        <end position="68"/>
    </location>
</feature>
<dbReference type="InterPro" id="IPR012349">
    <property type="entry name" value="Split_barrel_FMN-bd"/>
</dbReference>
<dbReference type="SUPFAM" id="SSF50475">
    <property type="entry name" value="FMN-binding split barrel"/>
    <property type="match status" value="1"/>
</dbReference>
<accession>A0A1D2ACQ1</accession>
<name>A0A1D2ACQ1_AUXPR</name>
<organism evidence="3">
    <name type="scientific">Auxenochlorella protothecoides</name>
    <name type="common">Green microalga</name>
    <name type="synonym">Chlorella protothecoides</name>
    <dbReference type="NCBI Taxonomy" id="3075"/>
    <lineage>
        <taxon>Eukaryota</taxon>
        <taxon>Viridiplantae</taxon>
        <taxon>Chlorophyta</taxon>
        <taxon>core chlorophytes</taxon>
        <taxon>Trebouxiophyceae</taxon>
        <taxon>Chlorellales</taxon>
        <taxon>Chlorellaceae</taxon>
        <taxon>Auxenochlorella</taxon>
    </lineage>
</organism>
<dbReference type="PANTHER" id="PTHR13343">
    <property type="entry name" value="CREG1 PROTEIN"/>
    <property type="match status" value="1"/>
</dbReference>
<evidence type="ECO:0000313" key="3">
    <source>
        <dbReference type="EMBL" id="JAT76974.1"/>
    </source>
</evidence>
<feature type="region of interest" description="Disordered" evidence="1">
    <location>
        <begin position="24"/>
        <end position="93"/>
    </location>
</feature>
<proteinExistence type="predicted"/>
<protein>
    <recommendedName>
        <fullName evidence="2">CREG-like beta-barrel domain-containing protein</fullName>
    </recommendedName>
</protein>
<dbReference type="PANTHER" id="PTHR13343:SF29">
    <property type="entry name" value="PYRIDOXAMINE 5'-PHOSPHATE OXIDASE FAMILY PROTEIN"/>
    <property type="match status" value="1"/>
</dbReference>
<dbReference type="EMBL" id="GDKF01001648">
    <property type="protein sequence ID" value="JAT76974.1"/>
    <property type="molecule type" value="Transcribed_RNA"/>
</dbReference>
<dbReference type="AlphaFoldDB" id="A0A1D2ACQ1"/>
<dbReference type="GO" id="GO:0005737">
    <property type="term" value="C:cytoplasm"/>
    <property type="evidence" value="ECO:0007669"/>
    <property type="project" value="UniProtKB-ARBA"/>
</dbReference>
<dbReference type="InterPro" id="IPR055343">
    <property type="entry name" value="CREG_beta-barrel"/>
</dbReference>
<reference evidence="3" key="1">
    <citation type="submission" date="2015-08" db="EMBL/GenBank/DDBJ databases">
        <authorList>
            <person name="Babu N.S."/>
            <person name="Beckwith C.J."/>
            <person name="Beseler K.G."/>
            <person name="Brison A."/>
            <person name="Carone J.V."/>
            <person name="Caskin T.P."/>
            <person name="Diamond M."/>
            <person name="Durham M.E."/>
            <person name="Foxe J.M."/>
            <person name="Go M."/>
            <person name="Henderson B.A."/>
            <person name="Jones I.B."/>
            <person name="McGettigan J.A."/>
            <person name="Micheletti S.J."/>
            <person name="Nasrallah M.E."/>
            <person name="Ortiz D."/>
            <person name="Piller C.R."/>
            <person name="Privatt S.R."/>
            <person name="Schneider S.L."/>
            <person name="Sharp S."/>
            <person name="Smith T.C."/>
            <person name="Stanton J.D."/>
            <person name="Ullery H.E."/>
            <person name="Wilson R.J."/>
            <person name="Serrano M.G."/>
            <person name="Buck G."/>
            <person name="Lee V."/>
            <person name="Wang Y."/>
            <person name="Carvalho R."/>
            <person name="Voegtly L."/>
            <person name="Shi R."/>
            <person name="Duckworth R."/>
            <person name="Johnson A."/>
            <person name="Loviza R."/>
            <person name="Walstead R."/>
            <person name="Shah Z."/>
            <person name="Kiflezghi M."/>
            <person name="Wade K."/>
            <person name="Ball S.L."/>
            <person name="Bradley K.W."/>
            <person name="Asai D.J."/>
            <person name="Bowman C.A."/>
            <person name="Russell D.A."/>
            <person name="Pope W.H."/>
            <person name="Jacobs-Sera D."/>
            <person name="Hendrix R.W."/>
            <person name="Hatfull G.F."/>
        </authorList>
    </citation>
    <scope>NUCLEOTIDE SEQUENCE</scope>
</reference>
<feature type="compositionally biased region" description="Polar residues" evidence="1">
    <location>
        <begin position="70"/>
        <end position="93"/>
    </location>
</feature>
<dbReference type="Gene3D" id="2.30.110.10">
    <property type="entry name" value="Electron Transport, Fmn-binding Protein, Chain A"/>
    <property type="match status" value="1"/>
</dbReference>
<dbReference type="InterPro" id="IPR037119">
    <property type="entry name" value="Haem_oxidase_HugZ-like_sf"/>
</dbReference>
<gene>
    <name evidence="3" type="ORF">g.5229</name>
</gene>
<feature type="domain" description="CREG-like beta-barrel" evidence="2">
    <location>
        <begin position="111"/>
        <end position="266"/>
    </location>
</feature>